<keyword evidence="12" id="KW-1185">Reference proteome</keyword>
<dbReference type="EMBL" id="CP014500">
    <property type="protein sequence ID" value="ANB11699.1"/>
    <property type="molecule type" value="Genomic_DNA"/>
</dbReference>
<keyword evidence="8" id="KW-0539">Nucleus</keyword>
<comment type="similarity">
    <text evidence="9">Belongs to the GLYK kinase family.</text>
</comment>
<dbReference type="AlphaFoldDB" id="A0A167CHB6"/>
<evidence type="ECO:0000256" key="2">
    <source>
        <dbReference type="ARBA" id="ARBA00004496"/>
    </source>
</evidence>
<evidence type="ECO:0000256" key="4">
    <source>
        <dbReference type="ARBA" id="ARBA00022679"/>
    </source>
</evidence>
<name>A0A167CHB6_9ASCO</name>
<evidence type="ECO:0000256" key="3">
    <source>
        <dbReference type="ARBA" id="ARBA00022490"/>
    </source>
</evidence>
<dbReference type="PANTHER" id="PTHR10285">
    <property type="entry name" value="URIDINE KINASE"/>
    <property type="match status" value="1"/>
</dbReference>
<evidence type="ECO:0000313" key="11">
    <source>
        <dbReference type="EMBL" id="ANB11699.1"/>
    </source>
</evidence>
<keyword evidence="6" id="KW-0418">Kinase</keyword>
<dbReference type="InterPro" id="IPR006083">
    <property type="entry name" value="PRK/URK"/>
</dbReference>
<dbReference type="FunFam" id="3.40.50.300:FF:001691">
    <property type="entry name" value="Probable ATP-dependent kinase TDA10"/>
    <property type="match status" value="1"/>
</dbReference>
<dbReference type="InterPro" id="IPR027417">
    <property type="entry name" value="P-loop_NTPase"/>
</dbReference>
<dbReference type="Proteomes" id="UP000189580">
    <property type="component" value="Chromosome c"/>
</dbReference>
<keyword evidence="4" id="KW-0808">Transferase</keyword>
<gene>
    <name evidence="11" type="primary">TDA10</name>
    <name evidence="11" type="ORF">AWJ20_4520</name>
</gene>
<organism evidence="11 12">
    <name type="scientific">Sugiyamaella lignohabitans</name>
    <dbReference type="NCBI Taxonomy" id="796027"/>
    <lineage>
        <taxon>Eukaryota</taxon>
        <taxon>Fungi</taxon>
        <taxon>Dikarya</taxon>
        <taxon>Ascomycota</taxon>
        <taxon>Saccharomycotina</taxon>
        <taxon>Dipodascomycetes</taxon>
        <taxon>Dipodascales</taxon>
        <taxon>Trichomonascaceae</taxon>
        <taxon>Sugiyamaella</taxon>
    </lineage>
</organism>
<keyword evidence="3" id="KW-0963">Cytoplasm</keyword>
<protein>
    <submittedName>
        <fullName evidence="11">Tda10p</fullName>
    </submittedName>
</protein>
<reference evidence="11 12" key="1">
    <citation type="submission" date="2016-02" db="EMBL/GenBank/DDBJ databases">
        <title>Complete genome sequence and transcriptome regulation of the pentose utilising yeast Sugiyamaella lignohabitans.</title>
        <authorList>
            <person name="Bellasio M."/>
            <person name="Peymann A."/>
            <person name="Valli M."/>
            <person name="Sipitzky M."/>
            <person name="Graf A."/>
            <person name="Sauer M."/>
            <person name="Marx H."/>
            <person name="Mattanovich D."/>
        </authorList>
    </citation>
    <scope>NUCLEOTIDE SEQUENCE [LARGE SCALE GENOMIC DNA]</scope>
    <source>
        <strain evidence="11 12">CBS 10342</strain>
    </source>
</reference>
<dbReference type="SUPFAM" id="SSF52540">
    <property type="entry name" value="P-loop containing nucleoside triphosphate hydrolases"/>
    <property type="match status" value="1"/>
</dbReference>
<accession>A0A167CHB6</accession>
<keyword evidence="7" id="KW-0067">ATP-binding</keyword>
<dbReference type="KEGG" id="slb:AWJ20_4520"/>
<dbReference type="GeneID" id="30036662"/>
<comment type="subcellular location">
    <subcellularLocation>
        <location evidence="2">Cytoplasm</location>
    </subcellularLocation>
    <subcellularLocation>
        <location evidence="1">Nucleus</location>
    </subcellularLocation>
</comment>
<keyword evidence="5" id="KW-0547">Nucleotide-binding</keyword>
<evidence type="ECO:0000313" key="12">
    <source>
        <dbReference type="Proteomes" id="UP000189580"/>
    </source>
</evidence>
<dbReference type="Pfam" id="PF00485">
    <property type="entry name" value="PRK"/>
    <property type="match status" value="1"/>
</dbReference>
<evidence type="ECO:0000256" key="6">
    <source>
        <dbReference type="ARBA" id="ARBA00022777"/>
    </source>
</evidence>
<evidence type="ECO:0000256" key="5">
    <source>
        <dbReference type="ARBA" id="ARBA00022741"/>
    </source>
</evidence>
<dbReference type="GO" id="GO:0005634">
    <property type="term" value="C:nucleus"/>
    <property type="evidence" value="ECO:0007669"/>
    <property type="project" value="UniProtKB-SubCell"/>
</dbReference>
<sequence length="285" mass="32348">MAIRPASTDPIAKYILGLYHKAFIEQENAQVRKLPLVIGISGPQGSGKSTVVAAVAKVLRSKNLNVVDFSLDDVYLTHQDQVALSNANPDNKLVSHRGLPGTHDVKLCLNVFDDLLQQKPTNTPRYDKSAFQGQGDRSTNTFPVKPYYDIVLFEGWCVGFRQLPESVVEQIWKASTGPLSHHSLDHVKFVNRALAQYDQIWSKFHALIQIEALDLNYIYEWRTQQEHDLIQKKGSGMTDAQVRQFVDGYMPAYELYLRTLQQTRSLAITLNRDRKVVNLQEPNKL</sequence>
<evidence type="ECO:0000259" key="10">
    <source>
        <dbReference type="Pfam" id="PF00485"/>
    </source>
</evidence>
<dbReference type="OrthoDB" id="347435at2759"/>
<evidence type="ECO:0000256" key="8">
    <source>
        <dbReference type="ARBA" id="ARBA00023242"/>
    </source>
</evidence>
<dbReference type="Gene3D" id="3.40.50.300">
    <property type="entry name" value="P-loop containing nucleotide triphosphate hydrolases"/>
    <property type="match status" value="1"/>
</dbReference>
<dbReference type="GO" id="GO:0016301">
    <property type="term" value="F:kinase activity"/>
    <property type="evidence" value="ECO:0007669"/>
    <property type="project" value="UniProtKB-KW"/>
</dbReference>
<dbReference type="GO" id="GO:0005737">
    <property type="term" value="C:cytoplasm"/>
    <property type="evidence" value="ECO:0007669"/>
    <property type="project" value="UniProtKB-SubCell"/>
</dbReference>
<feature type="domain" description="Phosphoribulokinase/uridine kinase" evidence="10">
    <location>
        <begin position="37"/>
        <end position="130"/>
    </location>
</feature>
<dbReference type="GO" id="GO:0005524">
    <property type="term" value="F:ATP binding"/>
    <property type="evidence" value="ECO:0007669"/>
    <property type="project" value="UniProtKB-KW"/>
</dbReference>
<proteinExistence type="inferred from homology"/>
<evidence type="ECO:0000256" key="1">
    <source>
        <dbReference type="ARBA" id="ARBA00004123"/>
    </source>
</evidence>
<evidence type="ECO:0000256" key="7">
    <source>
        <dbReference type="ARBA" id="ARBA00022840"/>
    </source>
</evidence>
<dbReference type="RefSeq" id="XP_018734176.1">
    <property type="nucleotide sequence ID" value="XM_018881599.1"/>
</dbReference>
<evidence type="ECO:0000256" key="9">
    <source>
        <dbReference type="ARBA" id="ARBA00061312"/>
    </source>
</evidence>